<keyword evidence="4 8" id="KW-0812">Transmembrane</keyword>
<keyword evidence="7" id="KW-0479">Metal-binding</keyword>
<comment type="similarity">
    <text evidence="2">Belongs to the UPF0073 (Hly-III) family.</text>
</comment>
<dbReference type="GO" id="GO:0005886">
    <property type="term" value="C:plasma membrane"/>
    <property type="evidence" value="ECO:0007669"/>
    <property type="project" value="UniProtKB-SubCell"/>
</dbReference>
<gene>
    <name evidence="9" type="ORF">OA86_10535</name>
</gene>
<proteinExistence type="inferred from homology"/>
<evidence type="ECO:0000256" key="4">
    <source>
        <dbReference type="ARBA" id="ARBA00022692"/>
    </source>
</evidence>
<evidence type="ECO:0000313" key="9">
    <source>
        <dbReference type="EMBL" id="KIA88465.1"/>
    </source>
</evidence>
<evidence type="ECO:0000256" key="6">
    <source>
        <dbReference type="ARBA" id="ARBA00023136"/>
    </source>
</evidence>
<accession>A0A0C1D3U2</accession>
<feature type="transmembrane region" description="Helical" evidence="8">
    <location>
        <begin position="21"/>
        <end position="43"/>
    </location>
</feature>
<keyword evidence="6 8" id="KW-0472">Membrane</keyword>
<evidence type="ECO:0000256" key="1">
    <source>
        <dbReference type="ARBA" id="ARBA00004651"/>
    </source>
</evidence>
<dbReference type="RefSeq" id="WP_039352743.1">
    <property type="nucleotide sequence ID" value="NZ_FOLA01000008.1"/>
</dbReference>
<name>A0A0C1D3U2_9FLAO</name>
<evidence type="ECO:0000256" key="2">
    <source>
        <dbReference type="ARBA" id="ARBA00008488"/>
    </source>
</evidence>
<dbReference type="InterPro" id="IPR005744">
    <property type="entry name" value="Hy-lIII"/>
</dbReference>
<feature type="transmembrane region" description="Helical" evidence="8">
    <location>
        <begin position="168"/>
        <end position="187"/>
    </location>
</feature>
<protein>
    <submittedName>
        <fullName evidence="9">Hemolysin D</fullName>
    </submittedName>
</protein>
<feature type="transmembrane region" description="Helical" evidence="8">
    <location>
        <begin position="199"/>
        <end position="221"/>
    </location>
</feature>
<evidence type="ECO:0000256" key="8">
    <source>
        <dbReference type="SAM" id="Phobius"/>
    </source>
</evidence>
<keyword evidence="7" id="KW-0862">Zinc</keyword>
<dbReference type="Proteomes" id="UP000031473">
    <property type="component" value="Unassembled WGS sequence"/>
</dbReference>
<feature type="transmembrane region" description="Helical" evidence="8">
    <location>
        <begin position="49"/>
        <end position="73"/>
    </location>
</feature>
<sequence>MKTEKQYIVHTYSALEEKLNVWSHFIGLLMSVVAMVLLIFRAIDLENIWAMISFPVFGLSMVVLYSASTLYHYSKSPKIRYRMNIVDHAAIYVLIAGSYTPFVLVSLNGAEGYTIFSIVWSIAFVGIIFKIFFTGRFNILSTVLYVAMGWLIIFSFKSLLQQLDFNGIIWLISGGVAYTLGAILYSIDKLKLNHAIFHLFVLLGTFCHFISVYFYVVPLAATHI</sequence>
<feature type="transmembrane region" description="Helical" evidence="8">
    <location>
        <begin position="85"/>
        <end position="107"/>
    </location>
</feature>
<dbReference type="STRING" id="266749.SAMN05421876_10869"/>
<dbReference type="Pfam" id="PF03006">
    <property type="entry name" value="HlyIII"/>
    <property type="match status" value="1"/>
</dbReference>
<organism evidence="9 10">
    <name type="scientific">Kaistella jeonii</name>
    <dbReference type="NCBI Taxonomy" id="266749"/>
    <lineage>
        <taxon>Bacteria</taxon>
        <taxon>Pseudomonadati</taxon>
        <taxon>Bacteroidota</taxon>
        <taxon>Flavobacteriia</taxon>
        <taxon>Flavobacteriales</taxon>
        <taxon>Weeksellaceae</taxon>
        <taxon>Chryseobacterium group</taxon>
        <taxon>Kaistella</taxon>
    </lineage>
</organism>
<evidence type="ECO:0000313" key="10">
    <source>
        <dbReference type="Proteomes" id="UP000031473"/>
    </source>
</evidence>
<dbReference type="GO" id="GO:0046872">
    <property type="term" value="F:metal ion binding"/>
    <property type="evidence" value="ECO:0007669"/>
    <property type="project" value="UniProtKB-KW"/>
</dbReference>
<comment type="subcellular location">
    <subcellularLocation>
        <location evidence="1">Cell membrane</location>
        <topology evidence="1">Multi-pass membrane protein</topology>
    </subcellularLocation>
</comment>
<feature type="transmembrane region" description="Helical" evidence="8">
    <location>
        <begin position="113"/>
        <end position="132"/>
    </location>
</feature>
<dbReference type="PANTHER" id="PTHR20855">
    <property type="entry name" value="ADIPOR/PROGESTIN RECEPTOR-RELATED"/>
    <property type="match status" value="1"/>
</dbReference>
<evidence type="ECO:0000256" key="7">
    <source>
        <dbReference type="PIRSR" id="PIRSR604254-1"/>
    </source>
</evidence>
<feature type="binding site" evidence="7">
    <location>
        <position position="72"/>
    </location>
    <ligand>
        <name>Zn(2+)</name>
        <dbReference type="ChEBI" id="CHEBI:29105"/>
    </ligand>
</feature>
<evidence type="ECO:0000256" key="3">
    <source>
        <dbReference type="ARBA" id="ARBA00022475"/>
    </source>
</evidence>
<dbReference type="NCBIfam" id="TIGR01065">
    <property type="entry name" value="hlyIII"/>
    <property type="match status" value="1"/>
</dbReference>
<dbReference type="GO" id="GO:0140911">
    <property type="term" value="F:pore-forming activity"/>
    <property type="evidence" value="ECO:0007669"/>
    <property type="project" value="InterPro"/>
</dbReference>
<feature type="transmembrane region" description="Helical" evidence="8">
    <location>
        <begin position="139"/>
        <end position="156"/>
    </location>
</feature>
<dbReference type="OrthoDB" id="9813689at2"/>
<keyword evidence="10" id="KW-1185">Reference proteome</keyword>
<keyword evidence="3" id="KW-1003">Cell membrane</keyword>
<reference evidence="9 10" key="1">
    <citation type="submission" date="2014-10" db="EMBL/GenBank/DDBJ databases">
        <title>Kaistella jeonii genome.</title>
        <authorList>
            <person name="Clayton J.T."/>
            <person name="Newman J.D."/>
        </authorList>
    </citation>
    <scope>NUCLEOTIDE SEQUENCE [LARGE SCALE GENOMIC DNA]</scope>
    <source>
        <strain evidence="9 10">DSM 17048</strain>
    </source>
</reference>
<feature type="binding site" evidence="7">
    <location>
        <position position="198"/>
    </location>
    <ligand>
        <name>Zn(2+)</name>
        <dbReference type="ChEBI" id="CHEBI:29105"/>
    </ligand>
</feature>
<dbReference type="AlphaFoldDB" id="A0A0C1D3U2"/>
<keyword evidence="5 8" id="KW-1133">Transmembrane helix</keyword>
<dbReference type="EMBL" id="JSYL01000007">
    <property type="protein sequence ID" value="KIA88465.1"/>
    <property type="molecule type" value="Genomic_DNA"/>
</dbReference>
<evidence type="ECO:0000256" key="5">
    <source>
        <dbReference type="ARBA" id="ARBA00022989"/>
    </source>
</evidence>
<feature type="binding site" evidence="7">
    <location>
        <position position="194"/>
    </location>
    <ligand>
        <name>Zn(2+)</name>
        <dbReference type="ChEBI" id="CHEBI:29105"/>
    </ligand>
</feature>
<dbReference type="InterPro" id="IPR004254">
    <property type="entry name" value="AdipoR/HlyIII-related"/>
</dbReference>
<comment type="caution">
    <text evidence="9">The sequence shown here is derived from an EMBL/GenBank/DDBJ whole genome shotgun (WGS) entry which is preliminary data.</text>
</comment>
<dbReference type="PANTHER" id="PTHR20855:SF3">
    <property type="entry name" value="LD03007P"/>
    <property type="match status" value="1"/>
</dbReference>